<dbReference type="Gene3D" id="1.10.238.10">
    <property type="entry name" value="EF-hand"/>
    <property type="match status" value="3"/>
</dbReference>
<dbReference type="SUPFAM" id="SSF47473">
    <property type="entry name" value="EF-hand"/>
    <property type="match status" value="2"/>
</dbReference>
<proteinExistence type="predicted"/>
<feature type="compositionally biased region" description="Gly residues" evidence="1">
    <location>
        <begin position="456"/>
        <end position="496"/>
    </location>
</feature>
<dbReference type="Proteomes" id="UP000317977">
    <property type="component" value="Unassembled WGS sequence"/>
</dbReference>
<protein>
    <submittedName>
        <fullName evidence="3">Transaldolase/EF-hand domain-containing protein</fullName>
    </submittedName>
</protein>
<dbReference type="PANTHER" id="PTHR10827">
    <property type="entry name" value="RETICULOCALBIN"/>
    <property type="match status" value="1"/>
</dbReference>
<dbReference type="InterPro" id="IPR011992">
    <property type="entry name" value="EF-hand-dom_pair"/>
</dbReference>
<dbReference type="Pfam" id="PF14240">
    <property type="entry name" value="YHYH"/>
    <property type="match status" value="1"/>
</dbReference>
<evidence type="ECO:0000313" key="4">
    <source>
        <dbReference type="Proteomes" id="UP000317977"/>
    </source>
</evidence>
<evidence type="ECO:0000256" key="1">
    <source>
        <dbReference type="SAM" id="MobiDB-lite"/>
    </source>
</evidence>
<name>A0A5C6FE53_9BACT</name>
<dbReference type="PROSITE" id="PS50222">
    <property type="entry name" value="EF_HAND_2"/>
    <property type="match status" value="1"/>
</dbReference>
<evidence type="ECO:0000313" key="3">
    <source>
        <dbReference type="EMBL" id="TWU58376.1"/>
    </source>
</evidence>
<dbReference type="CDD" id="cd00051">
    <property type="entry name" value="EFh"/>
    <property type="match status" value="1"/>
</dbReference>
<dbReference type="GO" id="GO:0005509">
    <property type="term" value="F:calcium ion binding"/>
    <property type="evidence" value="ECO:0007669"/>
    <property type="project" value="InterPro"/>
</dbReference>
<keyword evidence="4" id="KW-1185">Reference proteome</keyword>
<dbReference type="PROSITE" id="PS00018">
    <property type="entry name" value="EF_HAND_1"/>
    <property type="match status" value="3"/>
</dbReference>
<gene>
    <name evidence="3" type="ORF">Poly59_12870</name>
</gene>
<sequence length="692" mass="74062">MNAVQYEVVDVLRGIDREVVQQHSPGSRSAPRVCKRNMPGTSAGFNNQRPNPAKDCATPLGLKLDSLSLPRVRFATLGFVVERLQRRFAIAAALLLITALTDRTANAHEGHSHAPLPEAKQKIVQLNTEPPKHHFVVFQNGAEATVPELAKLFQPFEKTVNVRFDNDFLFVESNGMPEHPMMIGITAWQQQVPLPQAYFGDNAYRIPLHPVPAKNPMSTKEHFFRGAIAVAVNGIPIFNPIKNDGKTDTLQAGELDQWGGHCGRADDYHYHIAPVHLEKIVGAGSAVAVALDGYPIYGYNDPNGQPPTDLDWLNGHKGPDGKYHYHATKTFPYLNGGFYGEVVERDGQVDPQPRARPLRPSLSGLRGAKINGFESPKRGSYVLLYDVDGDKRSINYTVADDGSARFNFVSQQGTKTETYTPREGGGAGGGDRNGAPSPDEKRPPQGDRPANQPNGQRGGGGGQGGQREGGSGRQGGGQGSGGQQQGGGQRQGGGGNPFLQALDANRDGILDKAEIQNATTALLTLDKNKDGQISGEELRGPGGGQADRPDQAGGPNVGGPNAGGPNAGGQRGPQPGDGPRQPWILVHADEIDLDKNKIISRDEIVGEATKAFDGYDADKDDTLTDAELNSRGGSRSAMGGFLKGHMKEIDRDGDGILTRAEAVGNAERMFAKMDTNGDGNISAEEMEASRRE</sequence>
<feature type="compositionally biased region" description="Low complexity" evidence="1">
    <location>
        <begin position="572"/>
        <end position="582"/>
    </location>
</feature>
<feature type="region of interest" description="Disordered" evidence="1">
    <location>
        <begin position="671"/>
        <end position="692"/>
    </location>
</feature>
<dbReference type="EMBL" id="SJPX01000001">
    <property type="protein sequence ID" value="TWU58376.1"/>
    <property type="molecule type" value="Genomic_DNA"/>
</dbReference>
<dbReference type="RefSeq" id="WP_246151417.1">
    <property type="nucleotide sequence ID" value="NZ_SJPX01000001.1"/>
</dbReference>
<dbReference type="InterPro" id="IPR018247">
    <property type="entry name" value="EF_Hand_1_Ca_BS"/>
</dbReference>
<feature type="compositionally biased region" description="Gly residues" evidence="1">
    <location>
        <begin position="555"/>
        <end position="571"/>
    </location>
</feature>
<evidence type="ECO:0000259" key="2">
    <source>
        <dbReference type="PROSITE" id="PS50222"/>
    </source>
</evidence>
<reference evidence="3 4" key="1">
    <citation type="submission" date="2019-02" db="EMBL/GenBank/DDBJ databases">
        <title>Deep-cultivation of Planctomycetes and their phenomic and genomic characterization uncovers novel biology.</title>
        <authorList>
            <person name="Wiegand S."/>
            <person name="Jogler M."/>
            <person name="Boedeker C."/>
            <person name="Pinto D."/>
            <person name="Vollmers J."/>
            <person name="Rivas-Marin E."/>
            <person name="Kohn T."/>
            <person name="Peeters S.H."/>
            <person name="Heuer A."/>
            <person name="Rast P."/>
            <person name="Oberbeckmann S."/>
            <person name="Bunk B."/>
            <person name="Jeske O."/>
            <person name="Meyerdierks A."/>
            <person name="Storesund J.E."/>
            <person name="Kallscheuer N."/>
            <person name="Luecker S."/>
            <person name="Lage O.M."/>
            <person name="Pohl T."/>
            <person name="Merkel B.J."/>
            <person name="Hornburger P."/>
            <person name="Mueller R.-W."/>
            <person name="Bruemmer F."/>
            <person name="Labrenz M."/>
            <person name="Spormann A.M."/>
            <person name="Op Den Camp H."/>
            <person name="Overmann J."/>
            <person name="Amann R."/>
            <person name="Jetten M.S.M."/>
            <person name="Mascher T."/>
            <person name="Medema M.H."/>
            <person name="Devos D.P."/>
            <person name="Kaster A.-K."/>
            <person name="Ovreas L."/>
            <person name="Rohde M."/>
            <person name="Galperin M.Y."/>
            <person name="Jogler C."/>
        </authorList>
    </citation>
    <scope>NUCLEOTIDE SEQUENCE [LARGE SCALE GENOMIC DNA]</scope>
    <source>
        <strain evidence="3 4">Poly59</strain>
    </source>
</reference>
<dbReference type="InterPro" id="IPR002048">
    <property type="entry name" value="EF_hand_dom"/>
</dbReference>
<organism evidence="3 4">
    <name type="scientific">Rubripirellula reticaptiva</name>
    <dbReference type="NCBI Taxonomy" id="2528013"/>
    <lineage>
        <taxon>Bacteria</taxon>
        <taxon>Pseudomonadati</taxon>
        <taxon>Planctomycetota</taxon>
        <taxon>Planctomycetia</taxon>
        <taxon>Pirellulales</taxon>
        <taxon>Pirellulaceae</taxon>
        <taxon>Rubripirellula</taxon>
    </lineage>
</organism>
<dbReference type="InterPro" id="IPR025924">
    <property type="entry name" value="YHYH_dom"/>
</dbReference>
<feature type="compositionally biased region" description="Gly residues" evidence="1">
    <location>
        <begin position="423"/>
        <end position="432"/>
    </location>
</feature>
<feature type="region of interest" description="Disordered" evidence="1">
    <location>
        <begin position="522"/>
        <end position="584"/>
    </location>
</feature>
<dbReference type="Pfam" id="PF13202">
    <property type="entry name" value="EF-hand_5"/>
    <property type="match status" value="3"/>
</dbReference>
<feature type="compositionally biased region" description="Polar residues" evidence="1">
    <location>
        <begin position="408"/>
        <end position="419"/>
    </location>
</feature>
<accession>A0A5C6FE53</accession>
<dbReference type="PANTHER" id="PTHR10827:SF52">
    <property type="entry name" value="IP16409P"/>
    <property type="match status" value="1"/>
</dbReference>
<comment type="caution">
    <text evidence="3">The sequence shown here is derived from an EMBL/GenBank/DDBJ whole genome shotgun (WGS) entry which is preliminary data.</text>
</comment>
<feature type="region of interest" description="Disordered" evidence="1">
    <location>
        <begin position="408"/>
        <end position="503"/>
    </location>
</feature>
<dbReference type="AlphaFoldDB" id="A0A5C6FE53"/>
<feature type="region of interest" description="Disordered" evidence="1">
    <location>
        <begin position="614"/>
        <end position="640"/>
    </location>
</feature>
<feature type="domain" description="EF-hand" evidence="2">
    <location>
        <begin position="661"/>
        <end position="692"/>
    </location>
</feature>